<protein>
    <submittedName>
        <fullName evidence="2">Toxin-antitoxin system protein</fullName>
    </submittedName>
</protein>
<evidence type="ECO:0000256" key="1">
    <source>
        <dbReference type="SAM" id="MobiDB-lite"/>
    </source>
</evidence>
<organism evidence="2 3">
    <name type="scientific">Bifidobacterium pseudocatenulatum</name>
    <dbReference type="NCBI Taxonomy" id="28026"/>
    <lineage>
        <taxon>Bacteria</taxon>
        <taxon>Bacillati</taxon>
        <taxon>Actinomycetota</taxon>
        <taxon>Actinomycetes</taxon>
        <taxon>Bifidobacteriales</taxon>
        <taxon>Bifidobacteriaceae</taxon>
        <taxon>Bifidobacterium</taxon>
    </lineage>
</organism>
<dbReference type="Proteomes" id="UP001197735">
    <property type="component" value="Unassembled WGS sequence"/>
</dbReference>
<accession>A0AAW4TPK3</accession>
<evidence type="ECO:0000313" key="2">
    <source>
        <dbReference type="EMBL" id="MCB4880200.1"/>
    </source>
</evidence>
<sequence length="121" mass="13324">MEAKKMTDIYERMADENEPAPATAPAAQLTGDQASELMTSLMAEDSDATAILAALAGPGRPTADEKREKSVQERFRVPASWSSYIEHAAIRDGFNNKSKYLKALIIQDARAHHEEHRLQAA</sequence>
<gene>
    <name evidence="2" type="ORF">KZP06_05600</name>
</gene>
<evidence type="ECO:0000313" key="3">
    <source>
        <dbReference type="Proteomes" id="UP001197735"/>
    </source>
</evidence>
<feature type="compositionally biased region" description="Basic and acidic residues" evidence="1">
    <location>
        <begin position="1"/>
        <end position="15"/>
    </location>
</feature>
<reference evidence="2" key="1">
    <citation type="submission" date="2021-07" db="EMBL/GenBank/DDBJ databases">
        <title>Xylan utilisation by Bifidobacterium pseudocatenulatum.</title>
        <authorList>
            <person name="Watanabe Y."/>
        </authorList>
    </citation>
    <scope>NUCLEOTIDE SEQUENCE</scope>
    <source>
        <strain evidence="2">YIT12824</strain>
    </source>
</reference>
<proteinExistence type="predicted"/>
<name>A0AAW4TPK3_BIFPS</name>
<feature type="region of interest" description="Disordered" evidence="1">
    <location>
        <begin position="1"/>
        <end position="27"/>
    </location>
</feature>
<dbReference type="EMBL" id="JAHXEI010000002">
    <property type="protein sequence ID" value="MCB4880200.1"/>
    <property type="molecule type" value="Genomic_DNA"/>
</dbReference>
<comment type="caution">
    <text evidence="2">The sequence shown here is derived from an EMBL/GenBank/DDBJ whole genome shotgun (WGS) entry which is preliminary data.</text>
</comment>
<dbReference type="AlphaFoldDB" id="A0AAW4TPK3"/>